<reference evidence="1 2" key="1">
    <citation type="submission" date="2017-05" db="EMBL/GenBank/DDBJ databases">
        <authorList>
            <person name="Song R."/>
            <person name="Chenine A.L."/>
            <person name="Ruprecht R.M."/>
        </authorList>
    </citation>
    <scope>NUCLEOTIDE SEQUENCE [LARGE SCALE GENOMIC DNA]</scope>
</reference>
<evidence type="ECO:0000313" key="1">
    <source>
        <dbReference type="EMBL" id="ARV77092.1"/>
    </source>
</evidence>
<sequence length="130" mass="14928">MPVIREIAPGEWVNEDDIPVRLNRNWLTGGMITSITSGLVVPDTAVWVEEENSYREEMYVIYSTNAYEIGTVLHSRPPSEGIEAIEEYVKELTVIPAFYPYFVYLLPTEQGAAIQTPFEDYYREPEDTTE</sequence>
<keyword evidence="2" id="KW-1185">Reference proteome</keyword>
<proteinExistence type="predicted"/>
<evidence type="ECO:0000313" key="2">
    <source>
        <dbReference type="Proteomes" id="UP000225448"/>
    </source>
</evidence>
<dbReference type="Proteomes" id="UP000225448">
    <property type="component" value="Segment"/>
</dbReference>
<accession>A0A1Y0SUB6</accession>
<name>A0A1Y0SUB6_9CAUD</name>
<protein>
    <submittedName>
        <fullName evidence="1">Uncharacterized protein</fullName>
    </submittedName>
</protein>
<organism evidence="1 2">
    <name type="scientific">Pseudomonas phage Phabio</name>
    <dbReference type="NCBI Taxonomy" id="2006668"/>
    <lineage>
        <taxon>Viruses</taxon>
        <taxon>Duplodnaviria</taxon>
        <taxon>Heunggongvirae</taxon>
        <taxon>Uroviricota</taxon>
        <taxon>Caudoviricetes</taxon>
        <taxon>Chimalliviridae</taxon>
        <taxon>Phabiovirus</taxon>
        <taxon>Phabiovirus phabio</taxon>
    </lineage>
</organism>
<dbReference type="EMBL" id="MF042360">
    <property type="protein sequence ID" value="ARV77092.1"/>
    <property type="molecule type" value="Genomic_DNA"/>
</dbReference>
<gene>
    <name evidence="1" type="ORF">PHABIO_464</name>
</gene>